<keyword evidence="3 8" id="KW-0732">Signal</keyword>
<evidence type="ECO:0000259" key="9">
    <source>
        <dbReference type="PROSITE" id="PS51212"/>
    </source>
</evidence>
<accession>A0ABR3JCN3</accession>
<dbReference type="Pfam" id="PF01822">
    <property type="entry name" value="WSC"/>
    <property type="match status" value="2"/>
</dbReference>
<sequence length="408" mass="44273">MMTVLWSLAFVGALIAPTVTASSATEAGALNKAIPAGWMSKGCFTDSGARTLAAASHESDNMTPKKCIDYCSSYGFTYAGVEWSRECFCDYAIQSPGEQAKAEECDQPCSGDKGQKCGGGNRLEVYHKEEVADPIVLQIVNDTWNYQGCYTDNVVNRTLQTLVRINGGATLQTCVAACTSNEYAIAGYGYTYAALEYADECWCGNSIGGASLRPEKECRMACTADKQEFCGGRVRMNLYRNRATTPLYCPKETCTSKTVSEPFTLLAVYRPQPSSGELDATQIGVFAHGALSIGSGDWRQYTIQDGVLRAQSPDGHEQATSYSRSVNSGESPKFGENQCSDYCIVTDPDGNTLLAAKGFSNVWSLCPNKNAGGRMDVIWAPQADKSDYDLSECKAIDIRLQRVETMNF</sequence>
<dbReference type="PROSITE" id="PS51212">
    <property type="entry name" value="WSC"/>
    <property type="match status" value="2"/>
</dbReference>
<evidence type="ECO:0000256" key="5">
    <source>
        <dbReference type="ARBA" id="ARBA00023136"/>
    </source>
</evidence>
<evidence type="ECO:0000256" key="2">
    <source>
        <dbReference type="ARBA" id="ARBA00022692"/>
    </source>
</evidence>
<feature type="compositionally biased region" description="Polar residues" evidence="7">
    <location>
        <begin position="318"/>
        <end position="330"/>
    </location>
</feature>
<feature type="domain" description="WSC" evidence="9">
    <location>
        <begin position="37"/>
        <end position="129"/>
    </location>
</feature>
<keyword evidence="5" id="KW-0472">Membrane</keyword>
<name>A0ABR3JCN3_9AGAR</name>
<organism evidence="10 11">
    <name type="scientific">Hohenbuehelia grisea</name>
    <dbReference type="NCBI Taxonomy" id="104357"/>
    <lineage>
        <taxon>Eukaryota</taxon>
        <taxon>Fungi</taxon>
        <taxon>Dikarya</taxon>
        <taxon>Basidiomycota</taxon>
        <taxon>Agaricomycotina</taxon>
        <taxon>Agaricomycetes</taxon>
        <taxon>Agaricomycetidae</taxon>
        <taxon>Agaricales</taxon>
        <taxon>Pleurotineae</taxon>
        <taxon>Pleurotaceae</taxon>
        <taxon>Hohenbuehelia</taxon>
    </lineage>
</organism>
<evidence type="ECO:0000256" key="8">
    <source>
        <dbReference type="SAM" id="SignalP"/>
    </source>
</evidence>
<evidence type="ECO:0000313" key="10">
    <source>
        <dbReference type="EMBL" id="KAL0953188.1"/>
    </source>
</evidence>
<keyword evidence="6" id="KW-0325">Glycoprotein</keyword>
<evidence type="ECO:0000256" key="7">
    <source>
        <dbReference type="SAM" id="MobiDB-lite"/>
    </source>
</evidence>
<feature type="signal peptide" evidence="8">
    <location>
        <begin position="1"/>
        <end position="21"/>
    </location>
</feature>
<dbReference type="Proteomes" id="UP001556367">
    <property type="component" value="Unassembled WGS sequence"/>
</dbReference>
<feature type="region of interest" description="Disordered" evidence="7">
    <location>
        <begin position="312"/>
        <end position="333"/>
    </location>
</feature>
<dbReference type="InterPro" id="IPR051836">
    <property type="entry name" value="Kremen_rcpt"/>
</dbReference>
<feature type="chain" id="PRO_5046381759" description="WSC domain-containing protein" evidence="8">
    <location>
        <begin position="22"/>
        <end position="408"/>
    </location>
</feature>
<gene>
    <name evidence="10" type="ORF">HGRIS_004442</name>
</gene>
<proteinExistence type="predicted"/>
<evidence type="ECO:0000256" key="3">
    <source>
        <dbReference type="ARBA" id="ARBA00022729"/>
    </source>
</evidence>
<comment type="caution">
    <text evidence="10">The sequence shown here is derived from an EMBL/GenBank/DDBJ whole genome shotgun (WGS) entry which is preliminary data.</text>
</comment>
<feature type="domain" description="WSC" evidence="9">
    <location>
        <begin position="143"/>
        <end position="242"/>
    </location>
</feature>
<protein>
    <recommendedName>
        <fullName evidence="9">WSC domain-containing protein</fullName>
    </recommendedName>
</protein>
<dbReference type="PANTHER" id="PTHR24269">
    <property type="entry name" value="KREMEN PROTEIN"/>
    <property type="match status" value="1"/>
</dbReference>
<evidence type="ECO:0000256" key="4">
    <source>
        <dbReference type="ARBA" id="ARBA00022989"/>
    </source>
</evidence>
<keyword evidence="4" id="KW-1133">Transmembrane helix</keyword>
<keyword evidence="11" id="KW-1185">Reference proteome</keyword>
<dbReference type="PANTHER" id="PTHR24269:SF16">
    <property type="entry name" value="PROTEIN SLG1"/>
    <property type="match status" value="1"/>
</dbReference>
<dbReference type="EMBL" id="JASNQZ010000008">
    <property type="protein sequence ID" value="KAL0953188.1"/>
    <property type="molecule type" value="Genomic_DNA"/>
</dbReference>
<keyword evidence="2" id="KW-0812">Transmembrane</keyword>
<comment type="subcellular location">
    <subcellularLocation>
        <location evidence="1">Membrane</location>
        <topology evidence="1">Single-pass membrane protein</topology>
    </subcellularLocation>
</comment>
<evidence type="ECO:0000256" key="6">
    <source>
        <dbReference type="ARBA" id="ARBA00023180"/>
    </source>
</evidence>
<evidence type="ECO:0000256" key="1">
    <source>
        <dbReference type="ARBA" id="ARBA00004167"/>
    </source>
</evidence>
<evidence type="ECO:0000313" key="11">
    <source>
        <dbReference type="Proteomes" id="UP001556367"/>
    </source>
</evidence>
<reference evidence="11" key="1">
    <citation type="submission" date="2024-06" db="EMBL/GenBank/DDBJ databases">
        <title>Multi-omics analyses provide insights into the biosynthesis of the anticancer antibiotic pleurotin in Hohenbuehelia grisea.</title>
        <authorList>
            <person name="Weaver J.A."/>
            <person name="Alberti F."/>
        </authorList>
    </citation>
    <scope>NUCLEOTIDE SEQUENCE [LARGE SCALE GENOMIC DNA]</scope>
    <source>
        <strain evidence="11">T-177</strain>
    </source>
</reference>
<dbReference type="SMART" id="SM00321">
    <property type="entry name" value="WSC"/>
    <property type="match status" value="2"/>
</dbReference>
<dbReference type="InterPro" id="IPR002889">
    <property type="entry name" value="WSC_carb-bd"/>
</dbReference>